<evidence type="ECO:0000313" key="3">
    <source>
        <dbReference type="Proteomes" id="UP001066276"/>
    </source>
</evidence>
<evidence type="ECO:0000313" key="2">
    <source>
        <dbReference type="EMBL" id="KAJ1173025.1"/>
    </source>
</evidence>
<comment type="caution">
    <text evidence="2">The sequence shown here is derived from an EMBL/GenBank/DDBJ whole genome shotgun (WGS) entry which is preliminary data.</text>
</comment>
<accession>A0AAV7TA00</accession>
<dbReference type="AlphaFoldDB" id="A0AAV7TA00"/>
<sequence>MQTQSLTVVSGGELLSSENTFSFTFQAPGRFPIRGPRGLQKIRQHLPQHTLCAAFVHSAEPETPELRPLSITVSPHCHLPGIKKLGGQKEDARPLEPPLAAQPPLSPLADRNQVNSRPRTSRGRHVPDPDRQVPIMFIFAVSFWGEKCAVKLLKNKLHKNVLNNMDYASSALRAHNQLHLKSKHFNTVF</sequence>
<evidence type="ECO:0000256" key="1">
    <source>
        <dbReference type="SAM" id="MobiDB-lite"/>
    </source>
</evidence>
<name>A0AAV7TA00_PLEWA</name>
<dbReference type="EMBL" id="JANPWB010000007">
    <property type="protein sequence ID" value="KAJ1173025.1"/>
    <property type="molecule type" value="Genomic_DNA"/>
</dbReference>
<proteinExistence type="predicted"/>
<protein>
    <submittedName>
        <fullName evidence="2">Uncharacterized protein</fullName>
    </submittedName>
</protein>
<reference evidence="2" key="1">
    <citation type="journal article" date="2022" name="bioRxiv">
        <title>Sequencing and chromosome-scale assembly of the giantPleurodeles waltlgenome.</title>
        <authorList>
            <person name="Brown T."/>
            <person name="Elewa A."/>
            <person name="Iarovenko S."/>
            <person name="Subramanian E."/>
            <person name="Araus A.J."/>
            <person name="Petzold A."/>
            <person name="Susuki M."/>
            <person name="Suzuki K.-i.T."/>
            <person name="Hayashi T."/>
            <person name="Toyoda A."/>
            <person name="Oliveira C."/>
            <person name="Osipova E."/>
            <person name="Leigh N.D."/>
            <person name="Simon A."/>
            <person name="Yun M.H."/>
        </authorList>
    </citation>
    <scope>NUCLEOTIDE SEQUENCE</scope>
    <source>
        <strain evidence="2">20211129_DDA</strain>
        <tissue evidence="2">Liver</tissue>
    </source>
</reference>
<gene>
    <name evidence="2" type="ORF">NDU88_004867</name>
</gene>
<feature type="region of interest" description="Disordered" evidence="1">
    <location>
        <begin position="80"/>
        <end position="128"/>
    </location>
</feature>
<feature type="compositionally biased region" description="Pro residues" evidence="1">
    <location>
        <begin position="95"/>
        <end position="106"/>
    </location>
</feature>
<dbReference type="Proteomes" id="UP001066276">
    <property type="component" value="Chromosome 4_1"/>
</dbReference>
<organism evidence="2 3">
    <name type="scientific">Pleurodeles waltl</name>
    <name type="common">Iberian ribbed newt</name>
    <dbReference type="NCBI Taxonomy" id="8319"/>
    <lineage>
        <taxon>Eukaryota</taxon>
        <taxon>Metazoa</taxon>
        <taxon>Chordata</taxon>
        <taxon>Craniata</taxon>
        <taxon>Vertebrata</taxon>
        <taxon>Euteleostomi</taxon>
        <taxon>Amphibia</taxon>
        <taxon>Batrachia</taxon>
        <taxon>Caudata</taxon>
        <taxon>Salamandroidea</taxon>
        <taxon>Salamandridae</taxon>
        <taxon>Pleurodelinae</taxon>
        <taxon>Pleurodeles</taxon>
    </lineage>
</organism>
<keyword evidence="3" id="KW-1185">Reference proteome</keyword>